<keyword evidence="6 7" id="KW-0472">Membrane</keyword>
<keyword evidence="2 7" id="KW-1003">Cell membrane</keyword>
<evidence type="ECO:0000313" key="9">
    <source>
        <dbReference type="Proteomes" id="UP001429580"/>
    </source>
</evidence>
<dbReference type="NCBIfam" id="TIGR00544">
    <property type="entry name" value="lgt"/>
    <property type="match status" value="1"/>
</dbReference>
<organism evidence="8 9">
    <name type="scientific">Pseudochelatococcus lubricantis</name>
    <dbReference type="NCBI Taxonomy" id="1538102"/>
    <lineage>
        <taxon>Bacteria</taxon>
        <taxon>Pseudomonadati</taxon>
        <taxon>Pseudomonadota</taxon>
        <taxon>Alphaproteobacteria</taxon>
        <taxon>Hyphomicrobiales</taxon>
        <taxon>Chelatococcaceae</taxon>
        <taxon>Pseudochelatococcus</taxon>
    </lineage>
</organism>
<comment type="caution">
    <text evidence="8">The sequence shown here is derived from an EMBL/GenBank/DDBJ whole genome shotgun (WGS) entry which is preliminary data.</text>
</comment>
<keyword evidence="9" id="KW-1185">Reference proteome</keyword>
<gene>
    <name evidence="7" type="primary">lgt</name>
    <name evidence="8" type="ORF">FHS82_002024</name>
</gene>
<proteinExistence type="inferred from homology"/>
<comment type="catalytic activity">
    <reaction evidence="7">
        <text>L-cysteinyl-[prolipoprotein] + a 1,2-diacyl-sn-glycero-3-phospho-(1'-sn-glycerol) = an S-1,2-diacyl-sn-glyceryl-L-cysteinyl-[prolipoprotein] + sn-glycerol 1-phosphate + H(+)</text>
        <dbReference type="Rhea" id="RHEA:56712"/>
        <dbReference type="Rhea" id="RHEA-COMP:14679"/>
        <dbReference type="Rhea" id="RHEA-COMP:14680"/>
        <dbReference type="ChEBI" id="CHEBI:15378"/>
        <dbReference type="ChEBI" id="CHEBI:29950"/>
        <dbReference type="ChEBI" id="CHEBI:57685"/>
        <dbReference type="ChEBI" id="CHEBI:64716"/>
        <dbReference type="ChEBI" id="CHEBI:140658"/>
        <dbReference type="EC" id="2.5.1.145"/>
    </reaction>
</comment>
<evidence type="ECO:0000256" key="4">
    <source>
        <dbReference type="ARBA" id="ARBA00022692"/>
    </source>
</evidence>
<dbReference type="GO" id="GO:0016740">
    <property type="term" value="F:transferase activity"/>
    <property type="evidence" value="ECO:0007669"/>
    <property type="project" value="UniProtKB-KW"/>
</dbReference>
<evidence type="ECO:0000256" key="2">
    <source>
        <dbReference type="ARBA" id="ARBA00022475"/>
    </source>
</evidence>
<feature type="transmembrane region" description="Helical" evidence="7">
    <location>
        <begin position="221"/>
        <end position="241"/>
    </location>
</feature>
<dbReference type="PROSITE" id="PS01311">
    <property type="entry name" value="LGT"/>
    <property type="match status" value="1"/>
</dbReference>
<dbReference type="RefSeq" id="WP_246225271.1">
    <property type="nucleotide sequence ID" value="NZ_JAASQI010000004.1"/>
</dbReference>
<comment type="similarity">
    <text evidence="1 7">Belongs to the Lgt family.</text>
</comment>
<dbReference type="PANTHER" id="PTHR30589:SF0">
    <property type="entry name" value="PHOSPHATIDYLGLYCEROL--PROLIPOPROTEIN DIACYLGLYCERYL TRANSFERASE"/>
    <property type="match status" value="1"/>
</dbReference>
<feature type="transmembrane region" description="Helical" evidence="7">
    <location>
        <begin position="114"/>
        <end position="131"/>
    </location>
</feature>
<keyword evidence="5 7" id="KW-1133">Transmembrane helix</keyword>
<dbReference type="EC" id="2.5.1.145" evidence="7"/>
<feature type="transmembrane region" description="Helical" evidence="7">
    <location>
        <begin position="196"/>
        <end position="214"/>
    </location>
</feature>
<sequence length="295" mass="31173">MPISASALAAPVMALAFPAIDPVAVAIGPFAIRWYALAYITGLVGGWLYARRLVSAASLWGGVPRPSVTDIDDMLVYVALGVVLGGRLGYVLFYNPGQYFADPLSIFAVWQGGMAFHGGLAGAAVAMALLARARKIPILSFFDVAATVAPIGLFFGRIANFINGELWGRPAPDLPFAVVFPNGGPVPRHPSQLYEALAEGVLLFLLVAAVVRVAGFRRPGLVTGVFAAGYAIARSACEFFREPDPQLGFLFGTQVSALEGGVTMGMLLSLPLLIAGLWLVRRALDREPRAGEETA</sequence>
<feature type="binding site" evidence="7">
    <location>
        <position position="157"/>
    </location>
    <ligand>
        <name>a 1,2-diacyl-sn-glycero-3-phospho-(1'-sn-glycerol)</name>
        <dbReference type="ChEBI" id="CHEBI:64716"/>
    </ligand>
</feature>
<dbReference type="PANTHER" id="PTHR30589">
    <property type="entry name" value="PROLIPOPROTEIN DIACYLGLYCERYL TRANSFERASE"/>
    <property type="match status" value="1"/>
</dbReference>
<feature type="transmembrane region" description="Helical" evidence="7">
    <location>
        <begin position="138"/>
        <end position="159"/>
    </location>
</feature>
<feature type="transmembrane region" description="Helical" evidence="7">
    <location>
        <begin position="32"/>
        <end position="50"/>
    </location>
</feature>
<protein>
    <recommendedName>
        <fullName evidence="7">Phosphatidylglycerol--prolipoprotein diacylglyceryl transferase</fullName>
        <ecNumber evidence="7">2.5.1.145</ecNumber>
    </recommendedName>
</protein>
<name>A0ABX0UZM7_9HYPH</name>
<accession>A0ABX0UZM7</accession>
<evidence type="ECO:0000256" key="7">
    <source>
        <dbReference type="HAMAP-Rule" id="MF_01147"/>
    </source>
</evidence>
<dbReference type="Pfam" id="PF01790">
    <property type="entry name" value="LGT"/>
    <property type="match status" value="1"/>
</dbReference>
<comment type="function">
    <text evidence="7">Catalyzes the transfer of the diacylglyceryl group from phosphatidylglycerol to the sulfhydryl group of the N-terminal cysteine of a prolipoprotein, the first step in the formation of mature lipoproteins.</text>
</comment>
<keyword evidence="4 7" id="KW-0812">Transmembrane</keyword>
<comment type="subcellular location">
    <subcellularLocation>
        <location evidence="7">Cell membrane</location>
        <topology evidence="7">Multi-pass membrane protein</topology>
    </subcellularLocation>
</comment>
<dbReference type="HAMAP" id="MF_01147">
    <property type="entry name" value="Lgt"/>
    <property type="match status" value="1"/>
</dbReference>
<feature type="transmembrane region" description="Helical" evidence="7">
    <location>
        <begin position="261"/>
        <end position="280"/>
    </location>
</feature>
<dbReference type="InterPro" id="IPR001640">
    <property type="entry name" value="Lgt"/>
</dbReference>
<evidence type="ECO:0000256" key="3">
    <source>
        <dbReference type="ARBA" id="ARBA00022679"/>
    </source>
</evidence>
<dbReference type="EMBL" id="JAASQI010000004">
    <property type="protein sequence ID" value="NIJ58182.1"/>
    <property type="molecule type" value="Genomic_DNA"/>
</dbReference>
<keyword evidence="3 7" id="KW-0808">Transferase</keyword>
<evidence type="ECO:0000256" key="6">
    <source>
        <dbReference type="ARBA" id="ARBA00023136"/>
    </source>
</evidence>
<feature type="transmembrane region" description="Helical" evidence="7">
    <location>
        <begin position="74"/>
        <end position="94"/>
    </location>
</feature>
<comment type="pathway">
    <text evidence="7">Protein modification; lipoprotein biosynthesis (diacylglyceryl transfer).</text>
</comment>
<evidence type="ECO:0000256" key="5">
    <source>
        <dbReference type="ARBA" id="ARBA00022989"/>
    </source>
</evidence>
<reference evidence="8 9" key="1">
    <citation type="submission" date="2020-03" db="EMBL/GenBank/DDBJ databases">
        <title>Genomic Encyclopedia of Type Strains, Phase IV (KMG-IV): sequencing the most valuable type-strain genomes for metagenomic binning, comparative biology and taxonomic classification.</title>
        <authorList>
            <person name="Goeker M."/>
        </authorList>
    </citation>
    <scope>NUCLEOTIDE SEQUENCE [LARGE SCALE GENOMIC DNA]</scope>
    <source>
        <strain evidence="8 9">DSM 103870</strain>
    </source>
</reference>
<evidence type="ECO:0000256" key="1">
    <source>
        <dbReference type="ARBA" id="ARBA00007150"/>
    </source>
</evidence>
<dbReference type="Proteomes" id="UP001429580">
    <property type="component" value="Unassembled WGS sequence"/>
</dbReference>
<evidence type="ECO:0000313" key="8">
    <source>
        <dbReference type="EMBL" id="NIJ58182.1"/>
    </source>
</evidence>